<evidence type="ECO:0000313" key="1">
    <source>
        <dbReference type="EMBL" id="PQP97180.1"/>
    </source>
</evidence>
<keyword evidence="2" id="KW-1185">Reference proteome</keyword>
<name>A0A314XZJ4_PRUYE</name>
<dbReference type="AlphaFoldDB" id="A0A314XZJ4"/>
<dbReference type="Proteomes" id="UP000250321">
    <property type="component" value="Unassembled WGS sequence"/>
</dbReference>
<gene>
    <name evidence="1" type="ORF">Pyn_22064</name>
</gene>
<dbReference type="EMBL" id="PJQY01001999">
    <property type="protein sequence ID" value="PQP97180.1"/>
    <property type="molecule type" value="Genomic_DNA"/>
</dbReference>
<sequence length="84" mass="9127">MASSTSTSVEAWSQVFQTEFKNICREVQGSILSDIVAPWIDEDGAATDTCILSPSLDGDMPERLASHLKNMVDLSASDQGDYQD</sequence>
<proteinExistence type="predicted"/>
<comment type="caution">
    <text evidence="1">The sequence shown here is derived from an EMBL/GenBank/DDBJ whole genome shotgun (WGS) entry which is preliminary data.</text>
</comment>
<organism evidence="1 2">
    <name type="scientific">Prunus yedoensis var. nudiflora</name>
    <dbReference type="NCBI Taxonomy" id="2094558"/>
    <lineage>
        <taxon>Eukaryota</taxon>
        <taxon>Viridiplantae</taxon>
        <taxon>Streptophyta</taxon>
        <taxon>Embryophyta</taxon>
        <taxon>Tracheophyta</taxon>
        <taxon>Spermatophyta</taxon>
        <taxon>Magnoliopsida</taxon>
        <taxon>eudicotyledons</taxon>
        <taxon>Gunneridae</taxon>
        <taxon>Pentapetalae</taxon>
        <taxon>rosids</taxon>
        <taxon>fabids</taxon>
        <taxon>Rosales</taxon>
        <taxon>Rosaceae</taxon>
        <taxon>Amygdaloideae</taxon>
        <taxon>Amygdaleae</taxon>
        <taxon>Prunus</taxon>
    </lineage>
</organism>
<reference evidence="1 2" key="1">
    <citation type="submission" date="2018-02" db="EMBL/GenBank/DDBJ databases">
        <title>Draft genome of wild Prunus yedoensis var. nudiflora.</title>
        <authorList>
            <person name="Baek S."/>
            <person name="Kim J.-H."/>
            <person name="Choi K."/>
            <person name="Kim G.-B."/>
            <person name="Cho A."/>
            <person name="Jang H."/>
            <person name="Shin C.-H."/>
            <person name="Yu H.-J."/>
            <person name="Mun J.-H."/>
        </authorList>
    </citation>
    <scope>NUCLEOTIDE SEQUENCE [LARGE SCALE GENOMIC DNA]</scope>
    <source>
        <strain evidence="2">cv. Jeju island</strain>
        <tissue evidence="1">Leaf</tissue>
    </source>
</reference>
<accession>A0A314XZJ4</accession>
<protein>
    <submittedName>
        <fullName evidence="1">Uncharacterized protein</fullName>
    </submittedName>
</protein>
<evidence type="ECO:0000313" key="2">
    <source>
        <dbReference type="Proteomes" id="UP000250321"/>
    </source>
</evidence>